<dbReference type="PIR" id="S13897">
    <property type="entry name" value="S13897"/>
</dbReference>
<proteinExistence type="evidence at protein level"/>
<keyword id="KW-0903">Direct protein sequencing</keyword>
<dbReference type="GO" id="GO:0004035">
    <property type="term" value="F:alkaline phosphatase activity"/>
    <property type="evidence" value="ECO:0007669"/>
    <property type="project" value="UniProtKB-EC"/>
</dbReference>
<name>Q7M2K9_RABIT</name>
<organism evidence="1">
    <name type="scientific">Oryctolagus cuniculus</name>
    <name type="common">Rabbit</name>
    <dbReference type="NCBI Taxonomy" id="9986"/>
    <lineage>
        <taxon>Eukaryota</taxon>
        <taxon>Metazoa</taxon>
        <taxon>Chordata</taxon>
        <taxon>Craniata</taxon>
        <taxon>Vertebrata</taxon>
        <taxon>Euteleostomi</taxon>
        <taxon>Mammalia</taxon>
        <taxon>Eutheria</taxon>
        <taxon>Euarchontoglires</taxon>
        <taxon>Glires</taxon>
        <taxon>Lagomorpha</taxon>
        <taxon>Leporidae</taxon>
        <taxon>Oryctolagus</taxon>
    </lineage>
</organism>
<protein>
    <submittedName>
        <fullName evidence="1">Alkaline phosphatase</fullName>
        <ecNumber evidence="1">3.1.3.1</ecNumber>
    </submittedName>
</protein>
<evidence type="ECO:0000313" key="1">
    <source>
        <dbReference type="PIR" id="S13897"/>
    </source>
</evidence>
<dbReference type="EC" id="3.1.3.1" evidence="1"/>
<reference evidence="1" key="1">
    <citation type="journal article" date="1991" name="Arch. Biochem. Biophys.">
        <title>Purification and characterization of Contractin A from the pedicellarial venom of sea urchin, Toxopneustes pileolus.</title>
        <authorList>
            <person name="Nakagawa H."/>
            <person name="Tu A.T."/>
            <person name="Kimura A."/>
        </authorList>
    </citation>
    <scope>PROTEIN SEQUENCE</scope>
</reference>
<dbReference type="AlphaFoldDB" id="Q7M2K9"/>
<sequence length="32" mass="3396">SVINFGWMSSVTSTSTRYNGYGYGFGGSTPVD</sequence>
<accession>Q7M2K9</accession>